<dbReference type="KEGG" id="pace:A6070_10385"/>
<evidence type="ECO:0000313" key="2">
    <source>
        <dbReference type="Proteomes" id="UP000182264"/>
    </source>
</evidence>
<gene>
    <name evidence="1" type="ORF">A7E75_01770</name>
</gene>
<proteinExistence type="predicted"/>
<reference evidence="1 2" key="1">
    <citation type="journal article" date="2017" name="Genome Announc.">
        <title>Complete Genome Sequences of Two Acetylene-Fermenting Pelobacter acetylenicus Strains.</title>
        <authorList>
            <person name="Sutton J.M."/>
            <person name="Baesman S.M."/>
            <person name="Fierst J.L."/>
            <person name="Poret-Peterson A.T."/>
            <person name="Oremland R.S."/>
            <person name="Dunlap D.S."/>
            <person name="Akob D.M."/>
        </authorList>
    </citation>
    <scope>NUCLEOTIDE SEQUENCE [LARGE SCALE GENOMIC DNA]</scope>
    <source>
        <strain evidence="1 2">DSM 3247</strain>
    </source>
</reference>
<dbReference type="Proteomes" id="UP000182264">
    <property type="component" value="Chromosome"/>
</dbReference>
<dbReference type="AlphaFoldDB" id="A0A1L3GD76"/>
<name>A0A1L3GD76_SYNAC</name>
<accession>A0A1L3GD76</accession>
<protein>
    <submittedName>
        <fullName evidence="1">Uncharacterized protein</fullName>
    </submittedName>
</protein>
<evidence type="ECO:0000313" key="1">
    <source>
        <dbReference type="EMBL" id="APG23893.1"/>
    </source>
</evidence>
<sequence>MFTFEDGKSYRMPAHFGGSAFDPDARIPPRNPVGQHLYPAVVCRILKQGRNPPQTKQKGREQGPAFFRLLAAYKTQY</sequence>
<keyword evidence="2" id="KW-1185">Reference proteome</keyword>
<organism evidence="1 2">
    <name type="scientific">Syntrophotalea acetylenica</name>
    <name type="common">Pelobacter acetylenicus</name>
    <dbReference type="NCBI Taxonomy" id="29542"/>
    <lineage>
        <taxon>Bacteria</taxon>
        <taxon>Pseudomonadati</taxon>
        <taxon>Thermodesulfobacteriota</taxon>
        <taxon>Desulfuromonadia</taxon>
        <taxon>Desulfuromonadales</taxon>
        <taxon>Syntrophotaleaceae</taxon>
        <taxon>Syntrophotalea</taxon>
    </lineage>
</organism>
<dbReference type="EMBL" id="CP015518">
    <property type="protein sequence ID" value="APG23893.1"/>
    <property type="molecule type" value="Genomic_DNA"/>
</dbReference>